<dbReference type="Proteomes" id="UP000005850">
    <property type="component" value="Chromosome"/>
</dbReference>
<proteinExistence type="predicted"/>
<feature type="compositionally biased region" description="Low complexity" evidence="1">
    <location>
        <begin position="70"/>
        <end position="80"/>
    </location>
</feature>
<feature type="region of interest" description="Disordered" evidence="1">
    <location>
        <begin position="59"/>
        <end position="95"/>
    </location>
</feature>
<dbReference type="AlphaFoldDB" id="A0A075R292"/>
<evidence type="ECO:0000313" key="3">
    <source>
        <dbReference type="Proteomes" id="UP000005850"/>
    </source>
</evidence>
<protein>
    <submittedName>
        <fullName evidence="2">Uncharacterized protein</fullName>
    </submittedName>
</protein>
<gene>
    <name evidence="2" type="ORF">BRLA_c009830</name>
</gene>
<reference evidence="2 3" key="1">
    <citation type="journal article" date="2011" name="J. Bacteriol.">
        <title>Genome sequence of Brevibacillus laterosporus LMG 15441, a pathogen of invertebrates.</title>
        <authorList>
            <person name="Djukic M."/>
            <person name="Poehlein A."/>
            <person name="Thurmer A."/>
            <person name="Daniel R."/>
        </authorList>
    </citation>
    <scope>NUCLEOTIDE SEQUENCE [LARGE SCALE GENOMIC DNA]</scope>
    <source>
        <strain evidence="2 3">LMG 15441</strain>
    </source>
</reference>
<accession>A0A075R292</accession>
<sequence>MDGYTLQANNVKIEGMFHSAAFFIEVAVQRKVMRKMKKMKGTLLVLLACAMLTACSNNSGEKAQPTKVNPEGAPAPAPAETKANNDFKGEPIKDSKGLPEPSQINVYKYGNKKTLKSTDADFKKIVELTNKRVGIVGEIVPTQETELSIEKATKLGLAIEYVYDKPVEHEIVAKEKQGDKKVNTTVKVTSKSDIFVFSGNDSDRMYYSEDGKTYTDKPIRLTETTELTKLISK</sequence>
<dbReference type="HOGENOM" id="CLU_1188116_0_0_9"/>
<feature type="compositionally biased region" description="Basic and acidic residues" evidence="1">
    <location>
        <begin position="83"/>
        <end position="95"/>
    </location>
</feature>
<evidence type="ECO:0000256" key="1">
    <source>
        <dbReference type="SAM" id="MobiDB-lite"/>
    </source>
</evidence>
<keyword evidence="3" id="KW-1185">Reference proteome</keyword>
<dbReference type="EMBL" id="CP007806">
    <property type="protein sequence ID" value="AIG25323.1"/>
    <property type="molecule type" value="Genomic_DNA"/>
</dbReference>
<evidence type="ECO:0000313" key="2">
    <source>
        <dbReference type="EMBL" id="AIG25323.1"/>
    </source>
</evidence>
<organism evidence="2 3">
    <name type="scientific">Brevibacillus laterosporus LMG 15441</name>
    <dbReference type="NCBI Taxonomy" id="1042163"/>
    <lineage>
        <taxon>Bacteria</taxon>
        <taxon>Bacillati</taxon>
        <taxon>Bacillota</taxon>
        <taxon>Bacilli</taxon>
        <taxon>Bacillales</taxon>
        <taxon>Paenibacillaceae</taxon>
        <taxon>Brevibacillus</taxon>
    </lineage>
</organism>
<dbReference type="KEGG" id="blr:BRLA_c009830"/>
<name>A0A075R292_BRELA</name>